<dbReference type="AlphaFoldDB" id="A0A8J6Q3S3"/>
<gene>
    <name evidence="3" type="ORF">ICJ83_10925</name>
</gene>
<dbReference type="Gene3D" id="1.10.390.10">
    <property type="entry name" value="Neutral Protease Domain 2"/>
    <property type="match status" value="1"/>
</dbReference>
<organism evidence="3 4">
    <name type="scientific">Aestuariibaculum sediminum</name>
    <dbReference type="NCBI Taxonomy" id="2770637"/>
    <lineage>
        <taxon>Bacteria</taxon>
        <taxon>Pseudomonadati</taxon>
        <taxon>Bacteroidota</taxon>
        <taxon>Flavobacteriia</taxon>
        <taxon>Flavobacteriales</taxon>
        <taxon>Flavobacteriaceae</taxon>
    </lineage>
</organism>
<dbReference type="Pfam" id="PF05299">
    <property type="entry name" value="Peptidase_M61"/>
    <property type="match status" value="1"/>
</dbReference>
<dbReference type="RefSeq" id="WP_188230432.1">
    <property type="nucleotide sequence ID" value="NZ_JACVXB010000004.1"/>
</dbReference>
<evidence type="ECO:0000313" key="4">
    <source>
        <dbReference type="Proteomes" id="UP000600588"/>
    </source>
</evidence>
<dbReference type="InterPro" id="IPR027268">
    <property type="entry name" value="Peptidase_M4/M1_CTD_sf"/>
</dbReference>
<protein>
    <submittedName>
        <fullName evidence="3">Peptidase M61</fullName>
    </submittedName>
</protein>
<comment type="caution">
    <text evidence="3">The sequence shown here is derived from an EMBL/GenBank/DDBJ whole genome shotgun (WGS) entry which is preliminary data.</text>
</comment>
<dbReference type="Gene3D" id="2.60.40.3650">
    <property type="match status" value="1"/>
</dbReference>
<dbReference type="EMBL" id="JACVXB010000004">
    <property type="protein sequence ID" value="MBD0832645.1"/>
    <property type="molecule type" value="Genomic_DNA"/>
</dbReference>
<dbReference type="SUPFAM" id="SSF50156">
    <property type="entry name" value="PDZ domain-like"/>
    <property type="match status" value="1"/>
</dbReference>
<dbReference type="Proteomes" id="UP000600588">
    <property type="component" value="Unassembled WGS sequence"/>
</dbReference>
<feature type="domain" description="Peptidase M61 catalytic" evidence="1">
    <location>
        <begin position="317"/>
        <end position="425"/>
    </location>
</feature>
<dbReference type="InterPro" id="IPR040756">
    <property type="entry name" value="Peptidase_M61_N"/>
</dbReference>
<keyword evidence="4" id="KW-1185">Reference proteome</keyword>
<accession>A0A8J6Q3S3</accession>
<sequence length="630" mass="70996">MNTKPITALMAAILMASCGTSKNTKNDLAINTPIQTSINLTQIVDDKAPVTINPGRFTNETVTYRLPRVVQGTYSVSDFGKYVDNFKAFDYDGNEIPVEKIDENSWTITNAKKLDKITYLVNDTFDIEEVGGIGEEQPFSPAGTNIEPTNDVLNLHGFIGYFDSLKNNQYNLTITSPASFVRSSALQQVSTKTSDDGKTVTTNYYAPRYFDITDNPMFYGNLTVEEFQVGDIKIVLSVYSPNKVHSAASLKETMYKMMKAQKAFLGDINSTPRYDIFLYLSEGLPESPKGFGALEHHTSTVVVLPEAYPDEALAESMIDVVSHEFFHIVTPLSVHSEDVHYFDYNNPTFSKHLWMYEGVTEYFATLFQVNQDLVDESEFYNKIMQKIQASKNMNDAMSFTIMSENVLKDPYKDQYVNVYQKGALIGMCIDIMLREESNGQRGILSLMKELSNKYGKNKPFEDDKLIDEIVAMTYPSLRSFFDTHVIGDTPIDYNDFLNKIGLELSEGKIETNYVFNGANLIFEANPQAGKIFFSDMVKDNSFWNDQGVEPGDVLKTINGKELTMQNANQLLQEMFSWSPGEDIEVELDRQGESVNIKTTTTQSYTTGEGLNEMPNATEAQKKLREAWLKG</sequence>
<evidence type="ECO:0000259" key="2">
    <source>
        <dbReference type="Pfam" id="PF17899"/>
    </source>
</evidence>
<dbReference type="Gene3D" id="2.30.42.10">
    <property type="match status" value="1"/>
</dbReference>
<dbReference type="InterPro" id="IPR007963">
    <property type="entry name" value="Peptidase_M61_catalytic"/>
</dbReference>
<dbReference type="SUPFAM" id="SSF55486">
    <property type="entry name" value="Metalloproteases ('zincins'), catalytic domain"/>
    <property type="match status" value="1"/>
</dbReference>
<name>A0A8J6Q3S3_9FLAO</name>
<dbReference type="PROSITE" id="PS51257">
    <property type="entry name" value="PROKAR_LIPOPROTEIN"/>
    <property type="match status" value="1"/>
</dbReference>
<proteinExistence type="predicted"/>
<evidence type="ECO:0000313" key="3">
    <source>
        <dbReference type="EMBL" id="MBD0832645.1"/>
    </source>
</evidence>
<feature type="domain" description="Peptidase M61 N-terminal" evidence="2">
    <location>
        <begin position="37"/>
        <end position="221"/>
    </location>
</feature>
<reference evidence="3 4" key="1">
    <citation type="submission" date="2020-09" db="EMBL/GenBank/DDBJ databases">
        <title>TT11 complete genome.</title>
        <authorList>
            <person name="Wu Z."/>
        </authorList>
    </citation>
    <scope>NUCLEOTIDE SEQUENCE [LARGE SCALE GENOMIC DNA]</scope>
    <source>
        <strain evidence="3 4">TT11</strain>
    </source>
</reference>
<evidence type="ECO:0000259" key="1">
    <source>
        <dbReference type="Pfam" id="PF05299"/>
    </source>
</evidence>
<dbReference type="Pfam" id="PF17899">
    <property type="entry name" value="Peptidase_M61_N"/>
    <property type="match status" value="1"/>
</dbReference>
<dbReference type="InterPro" id="IPR036034">
    <property type="entry name" value="PDZ_sf"/>
</dbReference>